<accession>A0A0C4S6G4</accession>
<proteinExistence type="predicted"/>
<dbReference type="PIRSF" id="PIRSF016602">
    <property type="entry name" value="CurC_prd"/>
    <property type="match status" value="1"/>
</dbReference>
<dbReference type="AlphaFoldDB" id="A0A0C4S6G4"/>
<dbReference type="Pfam" id="PF07883">
    <property type="entry name" value="Cupin_2"/>
    <property type="match status" value="1"/>
</dbReference>
<feature type="domain" description="Cupin type-2" evidence="1">
    <location>
        <begin position="42"/>
        <end position="108"/>
    </location>
</feature>
<dbReference type="SUPFAM" id="SSF51182">
    <property type="entry name" value="RmlC-like cupins"/>
    <property type="match status" value="1"/>
</dbReference>
<evidence type="ECO:0000313" key="2">
    <source>
        <dbReference type="EMBL" id="AIW62999.1"/>
    </source>
</evidence>
<evidence type="ECO:0000259" key="1">
    <source>
        <dbReference type="Pfam" id="PF07883"/>
    </source>
</evidence>
<dbReference type="CDD" id="cd06991">
    <property type="entry name" value="cupin_TcmJ-like"/>
    <property type="match status" value="1"/>
</dbReference>
<sequence>MTTVDHVKISAENIDPNHNHGGDLRVLISPRTVGAQQGLFGVLTLRHGERIREHYHPYSEETLYVVSGEVSVRLDGEPIPLVAGDAVLIRREVRHSVEVTGPETAFLVFAHAGLAPRPELGHVVTEATASGGDH</sequence>
<reference evidence="2" key="1">
    <citation type="submission" date="2014-02" db="EMBL/GenBank/DDBJ databases">
        <title>Arenimycins C and D, pentangular polyphenols produced by an eDNA-derived gene cluster.</title>
        <authorList>
            <person name="Kang H.-S."/>
            <person name="Brady S.F."/>
        </authorList>
    </citation>
    <scope>NUCLEOTIDE SEQUENCE</scope>
</reference>
<organism evidence="2">
    <name type="scientific">uncultured bacterium BAC-AB1442/1414/561</name>
    <dbReference type="NCBI Taxonomy" id="1562172"/>
    <lineage>
        <taxon>Bacteria</taxon>
        <taxon>environmental samples</taxon>
    </lineage>
</organism>
<name>A0A0C4S6G4_9BACT</name>
<dbReference type="InterPro" id="IPR016672">
    <property type="entry name" value="Polyketide_Synth_CurC_prd"/>
</dbReference>
<dbReference type="InterPro" id="IPR013096">
    <property type="entry name" value="Cupin_2"/>
</dbReference>
<dbReference type="InterPro" id="IPR014710">
    <property type="entry name" value="RmlC-like_jellyroll"/>
</dbReference>
<dbReference type="InterPro" id="IPR011051">
    <property type="entry name" value="RmlC_Cupin_sf"/>
</dbReference>
<dbReference type="InterPro" id="IPR052044">
    <property type="entry name" value="PKS_Associated_Protein"/>
</dbReference>
<dbReference type="Gene3D" id="2.60.120.10">
    <property type="entry name" value="Jelly Rolls"/>
    <property type="match status" value="1"/>
</dbReference>
<dbReference type="PANTHER" id="PTHR36114">
    <property type="entry name" value="16.7 KDA PROTEIN IN WHIE LOCUS"/>
    <property type="match status" value="1"/>
</dbReference>
<dbReference type="EMBL" id="KJ440489">
    <property type="protein sequence ID" value="AIW62999.1"/>
    <property type="molecule type" value="Genomic_DNA"/>
</dbReference>
<protein>
    <submittedName>
        <fullName evidence="2">Cupin</fullName>
    </submittedName>
</protein>
<dbReference type="PANTHER" id="PTHR36114:SF1">
    <property type="entry name" value="16.7 KDA PROTEIN IN WHIE LOCUS"/>
    <property type="match status" value="1"/>
</dbReference>
<gene>
    <name evidence="2" type="primary">arn20</name>
</gene>